<accession>A0ABU7LVV2</accession>
<reference evidence="2 3" key="1">
    <citation type="submission" date="2024-01" db="EMBL/GenBank/DDBJ databases">
        <title>Hyphobacterium bacterium isolated from marine sediment.</title>
        <authorList>
            <person name="Zhao S."/>
        </authorList>
    </citation>
    <scope>NUCLEOTIDE SEQUENCE [LARGE SCALE GENOMIC DNA]</scope>
    <source>
        <strain evidence="2 3">Y60-23</strain>
    </source>
</reference>
<keyword evidence="1" id="KW-1133">Transmembrane helix</keyword>
<evidence type="ECO:0000256" key="1">
    <source>
        <dbReference type="SAM" id="Phobius"/>
    </source>
</evidence>
<comment type="caution">
    <text evidence="2">The sequence shown here is derived from an EMBL/GenBank/DDBJ whole genome shotgun (WGS) entry which is preliminary data.</text>
</comment>
<gene>
    <name evidence="2" type="ORF">V0U35_01795</name>
</gene>
<sequence length="183" mass="19827">MTEPAIETWPAEAAIPTPPDGVLYFDAILSPNRSLPSAGFLVLMAVLVGISFASGAAFFLIGAWPIPFFFGLDVVLVWLAFRLSYRDGRRRELIRVTRDRILVHRRHPNGGVRHYQMPTAWTRAELAGRGTHAVQFSLRAHGKALVLGAFLSPEERESLADAAATALARARRGGPAQEAGGAA</sequence>
<keyword evidence="1" id="KW-0812">Transmembrane</keyword>
<keyword evidence="3" id="KW-1185">Reference proteome</keyword>
<dbReference type="InterPro" id="IPR016990">
    <property type="entry name" value="UCP032162_TM"/>
</dbReference>
<organism evidence="2 3">
    <name type="scientific">Hyphobacterium marinum</name>
    <dbReference type="NCBI Taxonomy" id="3116574"/>
    <lineage>
        <taxon>Bacteria</taxon>
        <taxon>Pseudomonadati</taxon>
        <taxon>Pseudomonadota</taxon>
        <taxon>Alphaproteobacteria</taxon>
        <taxon>Maricaulales</taxon>
        <taxon>Maricaulaceae</taxon>
        <taxon>Hyphobacterium</taxon>
    </lineage>
</organism>
<dbReference type="PIRSF" id="PIRSF032162">
    <property type="entry name" value="UCP032162_imp"/>
    <property type="match status" value="1"/>
</dbReference>
<feature type="transmembrane region" description="Helical" evidence="1">
    <location>
        <begin position="66"/>
        <end position="85"/>
    </location>
</feature>
<dbReference type="EMBL" id="JAZDRO010000001">
    <property type="protein sequence ID" value="MEE2565397.1"/>
    <property type="molecule type" value="Genomic_DNA"/>
</dbReference>
<name>A0ABU7LVV2_9PROT</name>
<dbReference type="RefSeq" id="WP_330194933.1">
    <property type="nucleotide sequence ID" value="NZ_JAZDRO010000001.1"/>
</dbReference>
<dbReference type="Pfam" id="PF10003">
    <property type="entry name" value="DUF2244"/>
    <property type="match status" value="1"/>
</dbReference>
<dbReference type="Proteomes" id="UP001310692">
    <property type="component" value="Unassembled WGS sequence"/>
</dbReference>
<proteinExistence type="predicted"/>
<evidence type="ECO:0000313" key="2">
    <source>
        <dbReference type="EMBL" id="MEE2565397.1"/>
    </source>
</evidence>
<protein>
    <submittedName>
        <fullName evidence="2">DUF2244 domain-containing protein</fullName>
    </submittedName>
</protein>
<evidence type="ECO:0000313" key="3">
    <source>
        <dbReference type="Proteomes" id="UP001310692"/>
    </source>
</evidence>
<keyword evidence="1" id="KW-0472">Membrane</keyword>
<dbReference type="InterPro" id="IPR019253">
    <property type="entry name" value="DUF2244_TM"/>
</dbReference>
<feature type="transmembrane region" description="Helical" evidence="1">
    <location>
        <begin position="38"/>
        <end position="60"/>
    </location>
</feature>